<protein>
    <submittedName>
        <fullName evidence="1">Uncharacterized protein</fullName>
    </submittedName>
</protein>
<reference evidence="1 2" key="1">
    <citation type="submission" date="2018-08" db="EMBL/GenBank/DDBJ databases">
        <title>Sphingobium sp. EO9.</title>
        <authorList>
            <person name="Park Y."/>
            <person name="Kim K.H."/>
            <person name="Jeon C.O."/>
        </authorList>
    </citation>
    <scope>NUCLEOTIDE SEQUENCE [LARGE SCALE GENOMIC DNA]</scope>
    <source>
        <strain evidence="1 2">EO9</strain>
    </source>
</reference>
<gene>
    <name evidence="1" type="ORF">D0Z70_07565</name>
</gene>
<name>A0A418YUP3_9SPHN</name>
<dbReference type="Proteomes" id="UP000283469">
    <property type="component" value="Unassembled WGS sequence"/>
</dbReference>
<organism evidence="1 2">
    <name type="scientific">Sphingobium terrigena</name>
    <dbReference type="NCBI Taxonomy" id="2304063"/>
    <lineage>
        <taxon>Bacteria</taxon>
        <taxon>Pseudomonadati</taxon>
        <taxon>Pseudomonadota</taxon>
        <taxon>Alphaproteobacteria</taxon>
        <taxon>Sphingomonadales</taxon>
        <taxon>Sphingomonadaceae</taxon>
        <taxon>Sphingobium</taxon>
    </lineage>
</organism>
<dbReference type="OrthoDB" id="7474368at2"/>
<evidence type="ECO:0000313" key="1">
    <source>
        <dbReference type="EMBL" id="RJG55883.1"/>
    </source>
</evidence>
<accession>A0A418YUP3</accession>
<evidence type="ECO:0000313" key="2">
    <source>
        <dbReference type="Proteomes" id="UP000283469"/>
    </source>
</evidence>
<dbReference type="RefSeq" id="WP_119744979.1">
    <property type="nucleotide sequence ID" value="NZ_QVRA01000005.1"/>
</dbReference>
<dbReference type="EMBL" id="QVRA01000005">
    <property type="protein sequence ID" value="RJG55883.1"/>
    <property type="molecule type" value="Genomic_DNA"/>
</dbReference>
<proteinExistence type="predicted"/>
<dbReference type="AlphaFoldDB" id="A0A418YUP3"/>
<comment type="caution">
    <text evidence="1">The sequence shown here is derived from an EMBL/GenBank/DDBJ whole genome shotgun (WGS) entry which is preliminary data.</text>
</comment>
<sequence length="124" mass="13352">MTMKSLPGAFADLAPYLDWALPSADERQAHRLQASREQLQAFYDAILPRIGAILEVMDGYPLGGLPEDLHPLYHLALSLTEVAPHIELYGGSPGVPFAFEESRFVAAHGAQDTALGLPPAASRS</sequence>
<keyword evidence="2" id="KW-1185">Reference proteome</keyword>